<gene>
    <name evidence="2" type="ORF">EPI10_023284</name>
</gene>
<dbReference type="OrthoDB" id="1932527at2759"/>
<name>A0A5B6VTQ0_9ROSI</name>
<dbReference type="PANTHER" id="PTHR46890">
    <property type="entry name" value="NON-LTR RETROLELEMENT REVERSE TRANSCRIPTASE-LIKE PROTEIN-RELATED"/>
    <property type="match status" value="1"/>
</dbReference>
<dbReference type="SUPFAM" id="SSF56672">
    <property type="entry name" value="DNA/RNA polymerases"/>
    <property type="match status" value="1"/>
</dbReference>
<protein>
    <submittedName>
        <fullName evidence="2">Reverse transcriptase</fullName>
    </submittedName>
</protein>
<keyword evidence="2" id="KW-0695">RNA-directed DNA polymerase</keyword>
<sequence length="156" mass="17896">MRLITDNILLTYEVLYTLKQKRMGRKGFMAVKLDMSKAYDRVEWNFVKEIMIRMGFANGWIETIMECITSVSYSVVINGYKGENFWPSRGLRQGDPVSPFLFLMCGERLSSLMRLAMNEGSLKGVKASRSEPKISHLLFTDDCILFSEASRRGLLC</sequence>
<dbReference type="Proteomes" id="UP000325315">
    <property type="component" value="Unassembled WGS sequence"/>
</dbReference>
<dbReference type="InterPro" id="IPR052343">
    <property type="entry name" value="Retrotransposon-Effector_Assoc"/>
</dbReference>
<dbReference type="GO" id="GO:0003964">
    <property type="term" value="F:RNA-directed DNA polymerase activity"/>
    <property type="evidence" value="ECO:0007669"/>
    <property type="project" value="UniProtKB-KW"/>
</dbReference>
<evidence type="ECO:0000313" key="2">
    <source>
        <dbReference type="EMBL" id="KAA3472859.1"/>
    </source>
</evidence>
<comment type="caution">
    <text evidence="2">The sequence shown here is derived from an EMBL/GenBank/DDBJ whole genome shotgun (WGS) entry which is preliminary data.</text>
</comment>
<dbReference type="InterPro" id="IPR043502">
    <property type="entry name" value="DNA/RNA_pol_sf"/>
</dbReference>
<dbReference type="AlphaFoldDB" id="A0A5B6VTQ0"/>
<dbReference type="PROSITE" id="PS50878">
    <property type="entry name" value="RT_POL"/>
    <property type="match status" value="1"/>
</dbReference>
<dbReference type="InterPro" id="IPR000477">
    <property type="entry name" value="RT_dom"/>
</dbReference>
<organism evidence="2 3">
    <name type="scientific">Gossypium australe</name>
    <dbReference type="NCBI Taxonomy" id="47621"/>
    <lineage>
        <taxon>Eukaryota</taxon>
        <taxon>Viridiplantae</taxon>
        <taxon>Streptophyta</taxon>
        <taxon>Embryophyta</taxon>
        <taxon>Tracheophyta</taxon>
        <taxon>Spermatophyta</taxon>
        <taxon>Magnoliopsida</taxon>
        <taxon>eudicotyledons</taxon>
        <taxon>Gunneridae</taxon>
        <taxon>Pentapetalae</taxon>
        <taxon>rosids</taxon>
        <taxon>malvids</taxon>
        <taxon>Malvales</taxon>
        <taxon>Malvaceae</taxon>
        <taxon>Malvoideae</taxon>
        <taxon>Gossypium</taxon>
    </lineage>
</organism>
<proteinExistence type="predicted"/>
<evidence type="ECO:0000313" key="3">
    <source>
        <dbReference type="Proteomes" id="UP000325315"/>
    </source>
</evidence>
<feature type="domain" description="Reverse transcriptase" evidence="1">
    <location>
        <begin position="1"/>
        <end position="156"/>
    </location>
</feature>
<keyword evidence="2" id="KW-0808">Transferase</keyword>
<accession>A0A5B6VTQ0</accession>
<keyword evidence="2" id="KW-0548">Nucleotidyltransferase</keyword>
<reference evidence="3" key="1">
    <citation type="journal article" date="2019" name="Plant Biotechnol. J.">
        <title>Genome sequencing of the Australian wild diploid species Gossypium australe highlights disease resistance and delayed gland morphogenesis.</title>
        <authorList>
            <person name="Cai Y."/>
            <person name="Cai X."/>
            <person name="Wang Q."/>
            <person name="Wang P."/>
            <person name="Zhang Y."/>
            <person name="Cai C."/>
            <person name="Xu Y."/>
            <person name="Wang K."/>
            <person name="Zhou Z."/>
            <person name="Wang C."/>
            <person name="Geng S."/>
            <person name="Li B."/>
            <person name="Dong Q."/>
            <person name="Hou Y."/>
            <person name="Wang H."/>
            <person name="Ai P."/>
            <person name="Liu Z."/>
            <person name="Yi F."/>
            <person name="Sun M."/>
            <person name="An G."/>
            <person name="Cheng J."/>
            <person name="Zhang Y."/>
            <person name="Shi Q."/>
            <person name="Xie Y."/>
            <person name="Shi X."/>
            <person name="Chang Y."/>
            <person name="Huang F."/>
            <person name="Chen Y."/>
            <person name="Hong S."/>
            <person name="Mi L."/>
            <person name="Sun Q."/>
            <person name="Zhang L."/>
            <person name="Zhou B."/>
            <person name="Peng R."/>
            <person name="Zhang X."/>
            <person name="Liu F."/>
        </authorList>
    </citation>
    <scope>NUCLEOTIDE SEQUENCE [LARGE SCALE GENOMIC DNA]</scope>
    <source>
        <strain evidence="3">cv. PA1801</strain>
    </source>
</reference>
<dbReference type="Pfam" id="PF00078">
    <property type="entry name" value="RVT_1"/>
    <property type="match status" value="1"/>
</dbReference>
<dbReference type="EMBL" id="SMMG02000005">
    <property type="protein sequence ID" value="KAA3472859.1"/>
    <property type="molecule type" value="Genomic_DNA"/>
</dbReference>
<evidence type="ECO:0000259" key="1">
    <source>
        <dbReference type="PROSITE" id="PS50878"/>
    </source>
</evidence>
<dbReference type="PANTHER" id="PTHR46890:SF48">
    <property type="entry name" value="RNA-DIRECTED DNA POLYMERASE"/>
    <property type="match status" value="1"/>
</dbReference>
<keyword evidence="3" id="KW-1185">Reference proteome</keyword>